<name>A0A5C6TJ30_FUSOC</name>
<accession>A0A5C6TJ30</accession>
<protein>
    <submittedName>
        <fullName evidence="1">Uncharacterized protein</fullName>
    </submittedName>
</protein>
<gene>
    <name evidence="1" type="ORF">FocTR4_00005943</name>
</gene>
<dbReference type="AlphaFoldDB" id="A0A5C6TJ30"/>
<proteinExistence type="predicted"/>
<dbReference type="Proteomes" id="UP000321331">
    <property type="component" value="Unassembled WGS sequence"/>
</dbReference>
<evidence type="ECO:0000313" key="2">
    <source>
        <dbReference type="Proteomes" id="UP000321331"/>
    </source>
</evidence>
<comment type="caution">
    <text evidence="1">The sequence shown here is derived from an EMBL/GenBank/DDBJ whole genome shotgun (WGS) entry which is preliminary data.</text>
</comment>
<dbReference type="EMBL" id="VMNF01000004">
    <property type="protein sequence ID" value="TXC09831.1"/>
    <property type="molecule type" value="Genomic_DNA"/>
</dbReference>
<sequence>MDNTSVSFDPENMYTSQINGDTKRLVIANYTVAQAPANATNASVVNGWHTSKSDPEEHCTVDYRCNGKNKRRHVYDTDGTNKGIARFYGARKVHVWFFGALRCMGTRKSSSQKTDKYIVSHPFHGRIPVMLVSGFTSWPDKEIAGFRFRTNRNTPARPMTTTSERTALFQASVPNIARQ</sequence>
<evidence type="ECO:0000313" key="1">
    <source>
        <dbReference type="EMBL" id="TXC09831.1"/>
    </source>
</evidence>
<reference evidence="1 2" key="1">
    <citation type="submission" date="2019-07" db="EMBL/GenBank/DDBJ databases">
        <title>The First High-Quality Draft Genome Sequence of the Causal Agent of the Current Panama Disease Epidemic.</title>
        <authorList>
            <person name="Warmington R.J."/>
            <person name="Kay W."/>
            <person name="Jeffries A."/>
            <person name="Bebber D."/>
            <person name="Moore K."/>
            <person name="Studholme D.J."/>
        </authorList>
    </citation>
    <scope>NUCLEOTIDE SEQUENCE [LARGE SCALE GENOMIC DNA]</scope>
    <source>
        <strain evidence="1 2">TR4</strain>
    </source>
</reference>
<organism evidence="1 2">
    <name type="scientific">Fusarium oxysporum f. sp. cubense</name>
    <dbReference type="NCBI Taxonomy" id="61366"/>
    <lineage>
        <taxon>Eukaryota</taxon>
        <taxon>Fungi</taxon>
        <taxon>Dikarya</taxon>
        <taxon>Ascomycota</taxon>
        <taxon>Pezizomycotina</taxon>
        <taxon>Sordariomycetes</taxon>
        <taxon>Hypocreomycetidae</taxon>
        <taxon>Hypocreales</taxon>
        <taxon>Nectriaceae</taxon>
        <taxon>Fusarium</taxon>
        <taxon>Fusarium oxysporum species complex</taxon>
    </lineage>
</organism>